<protein>
    <submittedName>
        <fullName evidence="2">Uncharacterized protein</fullName>
    </submittedName>
</protein>
<name>A0A4R3THE3_9FIRM</name>
<feature type="transmembrane region" description="Helical" evidence="1">
    <location>
        <begin position="7"/>
        <end position="26"/>
    </location>
</feature>
<sequence length="174" mass="19564">MIKEKKNLIIFIGILLIGIFMLFVIMQKKETAVCENGMITNVNSKDIQKNYGVDVAFIEDAVADIADSVSNGQFEISFTKKDCASDAWAALSGTYSFYVNEKHALLHLIVNKVNERHGYELEQLTSAKTVQLGKIEAKLQTENTLGILQFQKDGYAFQIILPKDIMHRFIATVK</sequence>
<organism evidence="2 3">
    <name type="scientific">Longicatena caecimuris</name>
    <dbReference type="NCBI Taxonomy" id="1796635"/>
    <lineage>
        <taxon>Bacteria</taxon>
        <taxon>Bacillati</taxon>
        <taxon>Bacillota</taxon>
        <taxon>Erysipelotrichia</taxon>
        <taxon>Erysipelotrichales</taxon>
        <taxon>Erysipelotrichaceae</taxon>
        <taxon>Longicatena</taxon>
    </lineage>
</organism>
<keyword evidence="1" id="KW-1133">Transmembrane helix</keyword>
<comment type="caution">
    <text evidence="2">The sequence shown here is derived from an EMBL/GenBank/DDBJ whole genome shotgun (WGS) entry which is preliminary data.</text>
</comment>
<dbReference type="AlphaFoldDB" id="A0A4R3THE3"/>
<proteinExistence type="predicted"/>
<accession>A0A4R3THE3</accession>
<keyword evidence="1" id="KW-0472">Membrane</keyword>
<keyword evidence="1" id="KW-0812">Transmembrane</keyword>
<keyword evidence="3" id="KW-1185">Reference proteome</keyword>
<evidence type="ECO:0000313" key="2">
    <source>
        <dbReference type="EMBL" id="TCU60627.1"/>
    </source>
</evidence>
<gene>
    <name evidence="2" type="ORF">EDD61_106138</name>
</gene>
<dbReference type="Proteomes" id="UP000295773">
    <property type="component" value="Unassembled WGS sequence"/>
</dbReference>
<evidence type="ECO:0000313" key="3">
    <source>
        <dbReference type="Proteomes" id="UP000295773"/>
    </source>
</evidence>
<reference evidence="2 3" key="1">
    <citation type="submission" date="2019-03" db="EMBL/GenBank/DDBJ databases">
        <title>Genomic Encyclopedia of Type Strains, Phase IV (KMG-IV): sequencing the most valuable type-strain genomes for metagenomic binning, comparative biology and taxonomic classification.</title>
        <authorList>
            <person name="Goeker M."/>
        </authorList>
    </citation>
    <scope>NUCLEOTIDE SEQUENCE [LARGE SCALE GENOMIC DNA]</scope>
    <source>
        <strain evidence="2 3">DSM 29481</strain>
    </source>
</reference>
<evidence type="ECO:0000256" key="1">
    <source>
        <dbReference type="SAM" id="Phobius"/>
    </source>
</evidence>
<dbReference type="EMBL" id="SMBP01000006">
    <property type="protein sequence ID" value="TCU60627.1"/>
    <property type="molecule type" value="Genomic_DNA"/>
</dbReference>